<dbReference type="InterPro" id="IPR051834">
    <property type="entry name" value="RING_finger_E3_ligase"/>
</dbReference>
<gene>
    <name evidence="7" type="primary">YBR062C</name>
    <name evidence="7" type="ORF">LCER1_G003774</name>
</gene>
<keyword evidence="3" id="KW-0862">Zinc</keyword>
<evidence type="ECO:0000256" key="1">
    <source>
        <dbReference type="ARBA" id="ARBA00022723"/>
    </source>
</evidence>
<evidence type="ECO:0000259" key="6">
    <source>
        <dbReference type="PROSITE" id="PS50089"/>
    </source>
</evidence>
<dbReference type="PROSITE" id="PS50089">
    <property type="entry name" value="ZF_RING_2"/>
    <property type="match status" value="1"/>
</dbReference>
<dbReference type="AlphaFoldDB" id="A0A7D8Z627"/>
<evidence type="ECO:0000313" key="8">
    <source>
        <dbReference type="Proteomes" id="UP000481288"/>
    </source>
</evidence>
<feature type="region of interest" description="Disordered" evidence="5">
    <location>
        <begin position="166"/>
        <end position="190"/>
    </location>
</feature>
<dbReference type="PANTHER" id="PTHR45931:SF3">
    <property type="entry name" value="RING ZINC FINGER-CONTAINING PROTEIN"/>
    <property type="match status" value="1"/>
</dbReference>
<dbReference type="GO" id="GO:0005634">
    <property type="term" value="C:nucleus"/>
    <property type="evidence" value="ECO:0007669"/>
    <property type="project" value="TreeGrafter"/>
</dbReference>
<evidence type="ECO:0000256" key="5">
    <source>
        <dbReference type="SAM" id="MobiDB-lite"/>
    </source>
</evidence>
<organism evidence="7 8">
    <name type="scientific">Lachnellula cervina</name>
    <dbReference type="NCBI Taxonomy" id="1316786"/>
    <lineage>
        <taxon>Eukaryota</taxon>
        <taxon>Fungi</taxon>
        <taxon>Dikarya</taxon>
        <taxon>Ascomycota</taxon>
        <taxon>Pezizomycotina</taxon>
        <taxon>Leotiomycetes</taxon>
        <taxon>Helotiales</taxon>
        <taxon>Lachnaceae</taxon>
        <taxon>Lachnellula</taxon>
    </lineage>
</organism>
<keyword evidence="2 4" id="KW-0863">Zinc-finger</keyword>
<dbReference type="Pfam" id="PF13639">
    <property type="entry name" value="zf-RING_2"/>
    <property type="match status" value="1"/>
</dbReference>
<comment type="caution">
    <text evidence="7">The sequence shown here is derived from an EMBL/GenBank/DDBJ whole genome shotgun (WGS) entry which is preliminary data.</text>
</comment>
<evidence type="ECO:0000256" key="3">
    <source>
        <dbReference type="ARBA" id="ARBA00022833"/>
    </source>
</evidence>
<reference evidence="7 8" key="1">
    <citation type="submission" date="2018-05" db="EMBL/GenBank/DDBJ databases">
        <title>Whole genome sequencing for identification of molecular markers to develop diagnostic detection tools for the regulated plant pathogen Lachnellula willkommii.</title>
        <authorList>
            <person name="Giroux E."/>
            <person name="Bilodeau G."/>
        </authorList>
    </citation>
    <scope>NUCLEOTIDE SEQUENCE [LARGE SCALE GENOMIC DNA]</scope>
    <source>
        <strain evidence="7 8">CBS 625.97</strain>
    </source>
</reference>
<feature type="compositionally biased region" description="Acidic residues" evidence="5">
    <location>
        <begin position="178"/>
        <end position="190"/>
    </location>
</feature>
<feature type="domain" description="RING-type" evidence="6">
    <location>
        <begin position="119"/>
        <end position="164"/>
    </location>
</feature>
<accession>A0A7D8Z627</accession>
<feature type="compositionally biased region" description="Basic and acidic residues" evidence="5">
    <location>
        <begin position="166"/>
        <end position="177"/>
    </location>
</feature>
<evidence type="ECO:0000256" key="2">
    <source>
        <dbReference type="ARBA" id="ARBA00022771"/>
    </source>
</evidence>
<dbReference type="SUPFAM" id="SSF57850">
    <property type="entry name" value="RING/U-box"/>
    <property type="match status" value="1"/>
</dbReference>
<keyword evidence="8" id="KW-1185">Reference proteome</keyword>
<feature type="compositionally biased region" description="Low complexity" evidence="5">
    <location>
        <begin position="12"/>
        <end position="24"/>
    </location>
</feature>
<dbReference type="GO" id="GO:0061630">
    <property type="term" value="F:ubiquitin protein ligase activity"/>
    <property type="evidence" value="ECO:0007669"/>
    <property type="project" value="TreeGrafter"/>
</dbReference>
<evidence type="ECO:0000313" key="7">
    <source>
        <dbReference type="EMBL" id="TVY53781.1"/>
    </source>
</evidence>
<protein>
    <submittedName>
        <fullName evidence="7">Putative RING finger protein</fullName>
    </submittedName>
</protein>
<dbReference type="OrthoDB" id="8062037at2759"/>
<feature type="compositionally biased region" description="Basic and acidic residues" evidence="5">
    <location>
        <begin position="1"/>
        <end position="11"/>
    </location>
</feature>
<evidence type="ECO:0000256" key="4">
    <source>
        <dbReference type="PROSITE-ProRule" id="PRU00175"/>
    </source>
</evidence>
<keyword evidence="1" id="KW-0479">Metal-binding</keyword>
<dbReference type="Proteomes" id="UP000481288">
    <property type="component" value="Unassembled WGS sequence"/>
</dbReference>
<dbReference type="InterPro" id="IPR001841">
    <property type="entry name" value="Znf_RING"/>
</dbReference>
<dbReference type="InterPro" id="IPR013083">
    <property type="entry name" value="Znf_RING/FYVE/PHD"/>
</dbReference>
<name>A0A7D8Z627_9HELO</name>
<sequence length="190" mass="21273">MASPYEVEHGIKPSTTTKPTRRPSMSSFFAQLSQIETTNPHAQPTPVEVSAAERLLQDQLTTLRLSAPTESNQALLTELISAIEMQIEHPPEKAAGVPQSYLDELDRVPKKVLKKTDTCPICGEAFLDDEYPLVVQLPCHTTHRFDLDCVGPWLRMQGTCPLDRKELMKKKEVPKPVEDDEEEDDGGMYA</sequence>
<proteinExistence type="predicted"/>
<dbReference type="EMBL" id="QGMG01000413">
    <property type="protein sequence ID" value="TVY53781.1"/>
    <property type="molecule type" value="Genomic_DNA"/>
</dbReference>
<dbReference type="GO" id="GO:0006511">
    <property type="term" value="P:ubiquitin-dependent protein catabolic process"/>
    <property type="evidence" value="ECO:0007669"/>
    <property type="project" value="TreeGrafter"/>
</dbReference>
<dbReference type="Gene3D" id="3.30.40.10">
    <property type="entry name" value="Zinc/RING finger domain, C3HC4 (zinc finger)"/>
    <property type="match status" value="1"/>
</dbReference>
<feature type="region of interest" description="Disordered" evidence="5">
    <location>
        <begin position="1"/>
        <end position="24"/>
    </location>
</feature>
<dbReference type="GO" id="GO:0008270">
    <property type="term" value="F:zinc ion binding"/>
    <property type="evidence" value="ECO:0007669"/>
    <property type="project" value="UniProtKB-KW"/>
</dbReference>
<dbReference type="PANTHER" id="PTHR45931">
    <property type="entry name" value="SI:CH211-59O9.10"/>
    <property type="match status" value="1"/>
</dbReference>